<accession>A0AAD6UZL6</accession>
<feature type="region of interest" description="Disordered" evidence="1">
    <location>
        <begin position="113"/>
        <end position="153"/>
    </location>
</feature>
<name>A0AAD6UZL6_9AGAR</name>
<evidence type="ECO:0000256" key="1">
    <source>
        <dbReference type="SAM" id="MobiDB-lite"/>
    </source>
</evidence>
<dbReference type="EMBL" id="JARJCW010000105">
    <property type="protein sequence ID" value="KAJ7193753.1"/>
    <property type="molecule type" value="Genomic_DNA"/>
</dbReference>
<dbReference type="Proteomes" id="UP001219525">
    <property type="component" value="Unassembled WGS sequence"/>
</dbReference>
<feature type="compositionally biased region" description="Low complexity" evidence="1">
    <location>
        <begin position="488"/>
        <end position="503"/>
    </location>
</feature>
<keyword evidence="3" id="KW-1185">Reference proteome</keyword>
<evidence type="ECO:0000313" key="3">
    <source>
        <dbReference type="Proteomes" id="UP001219525"/>
    </source>
</evidence>
<dbReference type="AlphaFoldDB" id="A0AAD6UZL6"/>
<reference evidence="2" key="1">
    <citation type="submission" date="2023-03" db="EMBL/GenBank/DDBJ databases">
        <title>Massive genome expansion in bonnet fungi (Mycena s.s.) driven by repeated elements and novel gene families across ecological guilds.</title>
        <authorList>
            <consortium name="Lawrence Berkeley National Laboratory"/>
            <person name="Harder C.B."/>
            <person name="Miyauchi S."/>
            <person name="Viragh M."/>
            <person name="Kuo A."/>
            <person name="Thoen E."/>
            <person name="Andreopoulos B."/>
            <person name="Lu D."/>
            <person name="Skrede I."/>
            <person name="Drula E."/>
            <person name="Henrissat B."/>
            <person name="Morin E."/>
            <person name="Kohler A."/>
            <person name="Barry K."/>
            <person name="LaButti K."/>
            <person name="Morin E."/>
            <person name="Salamov A."/>
            <person name="Lipzen A."/>
            <person name="Mereny Z."/>
            <person name="Hegedus B."/>
            <person name="Baldrian P."/>
            <person name="Stursova M."/>
            <person name="Weitz H."/>
            <person name="Taylor A."/>
            <person name="Grigoriev I.V."/>
            <person name="Nagy L.G."/>
            <person name="Martin F."/>
            <person name="Kauserud H."/>
        </authorList>
    </citation>
    <scope>NUCLEOTIDE SEQUENCE</scope>
    <source>
        <strain evidence="2">9144</strain>
    </source>
</reference>
<protein>
    <submittedName>
        <fullName evidence="2">Uncharacterized protein</fullName>
    </submittedName>
</protein>
<evidence type="ECO:0000313" key="2">
    <source>
        <dbReference type="EMBL" id="KAJ7193753.1"/>
    </source>
</evidence>
<comment type="caution">
    <text evidence="2">The sequence shown here is derived from an EMBL/GenBank/DDBJ whole genome shotgun (WGS) entry which is preliminary data.</text>
</comment>
<feature type="region of interest" description="Disordered" evidence="1">
    <location>
        <begin position="432"/>
        <end position="452"/>
    </location>
</feature>
<organism evidence="2 3">
    <name type="scientific">Mycena pura</name>
    <dbReference type="NCBI Taxonomy" id="153505"/>
    <lineage>
        <taxon>Eukaryota</taxon>
        <taxon>Fungi</taxon>
        <taxon>Dikarya</taxon>
        <taxon>Basidiomycota</taxon>
        <taxon>Agaricomycotina</taxon>
        <taxon>Agaricomycetes</taxon>
        <taxon>Agaricomycetidae</taxon>
        <taxon>Agaricales</taxon>
        <taxon>Marasmiineae</taxon>
        <taxon>Mycenaceae</taxon>
        <taxon>Mycena</taxon>
    </lineage>
</organism>
<proteinExistence type="predicted"/>
<feature type="region of interest" description="Disordered" evidence="1">
    <location>
        <begin position="468"/>
        <end position="503"/>
    </location>
</feature>
<sequence length="503" mass="55250">MRTLFTTFSLHRRTTGRARRPALKTSSYSTRPFPASTHTTTLHAPAGAFLRTLTFFACAGSLAASVPGLLWRIRRAAPLSALPSSRSQSRRHIVPHRGLVVVLPPPQQAPLLFMASSSPNRRSDDSDDEDYSRLMSNVTPVTTPARKRNADHLDTSDDPLPLLDMALLRVNGNHLGAITNFATRKRLRPEQVTAVETFARDPIAVQLGKIFATCLANENALAKFQAAKPTFEINSALKTNITRAVNAMLCSSNISQYRGETGKNDVQALLSRHRWGNFVVGTEHDQAAMGIVQKFIAEVFTQSRSIIKKELVKSVENPRTKNGGQKHVPSLRPKAAHTTIYQLTKTIVQKLSGGKTISIPITPALCARVAMMRKWHVKKIEGTLKADNDDFWELVDDDLQEIRKSARSDNTTDPKLIARRVAKAFSFILEKDRKRHGSNPDEEIPAATTTTDDAAISYQADIDEALDARNQGQGLSTAAEREGEQIESEAGAPAAAPEAEIDV</sequence>
<gene>
    <name evidence="2" type="ORF">GGX14DRAFT_588155</name>
</gene>